<dbReference type="PANTHER" id="PTHR32071:SF117">
    <property type="entry name" value="PTS-DEPENDENT DIHYDROXYACETONE KINASE OPERON REGULATORY PROTEIN-RELATED"/>
    <property type="match status" value="1"/>
</dbReference>
<dbReference type="Gene3D" id="3.40.50.2300">
    <property type="match status" value="1"/>
</dbReference>
<dbReference type="Pfam" id="PF08447">
    <property type="entry name" value="PAS_3"/>
    <property type="match status" value="4"/>
</dbReference>
<dbReference type="InterPro" id="IPR002078">
    <property type="entry name" value="Sigma_54_int"/>
</dbReference>
<organism evidence="15 16">
    <name type="scientific">Ulvibacter litoralis</name>
    <dbReference type="NCBI Taxonomy" id="227084"/>
    <lineage>
        <taxon>Bacteria</taxon>
        <taxon>Pseudomonadati</taxon>
        <taxon>Bacteroidota</taxon>
        <taxon>Flavobacteriia</taxon>
        <taxon>Flavobacteriales</taxon>
        <taxon>Flavobacteriaceae</taxon>
        <taxon>Ulvibacter</taxon>
    </lineage>
</organism>
<dbReference type="SMART" id="SM00091">
    <property type="entry name" value="PAS"/>
    <property type="match status" value="5"/>
</dbReference>
<dbReference type="InterPro" id="IPR000700">
    <property type="entry name" value="PAS-assoc_C"/>
</dbReference>
<dbReference type="Pfam" id="PF00158">
    <property type="entry name" value="Sigma54_activat"/>
    <property type="match status" value="1"/>
</dbReference>
<dbReference type="InterPro" id="IPR001789">
    <property type="entry name" value="Sig_transdc_resp-reg_receiver"/>
</dbReference>
<dbReference type="InterPro" id="IPR000014">
    <property type="entry name" value="PAS"/>
</dbReference>
<keyword evidence="4" id="KW-0067">ATP-binding</keyword>
<name>A0A1G7HPK0_9FLAO</name>
<dbReference type="Proteomes" id="UP000199321">
    <property type="component" value="Unassembled WGS sequence"/>
</dbReference>
<dbReference type="Gene3D" id="2.10.70.100">
    <property type="match status" value="4"/>
</dbReference>
<feature type="domain" description="PAC" evidence="14">
    <location>
        <begin position="535"/>
        <end position="588"/>
    </location>
</feature>
<dbReference type="InterPro" id="IPR029016">
    <property type="entry name" value="GAF-like_dom_sf"/>
</dbReference>
<dbReference type="PROSITE" id="PS50110">
    <property type="entry name" value="RESPONSE_REGULATORY"/>
    <property type="match status" value="1"/>
</dbReference>
<accession>A0A1G7HPK0</accession>
<evidence type="ECO:0000259" key="13">
    <source>
        <dbReference type="PROSITE" id="PS50112"/>
    </source>
</evidence>
<keyword evidence="16" id="KW-1185">Reference proteome</keyword>
<evidence type="ECO:0000256" key="4">
    <source>
        <dbReference type="ARBA" id="ARBA00022840"/>
    </source>
</evidence>
<sequence>MKTILIVDDLFENLYLLKVILEQAGYKVIEANDGKEALGKLHKTKVSLIISDILMPVMDGYMFCQACKKDEAFKNIPFIFYTSTYIEKTDEDFALKLGATYFLRKPTNPDKIIQVVKKILDEDEAPKKPQEKEMYSEHEVLKLYSNRLITKLEQKKIDLEKEIFERKKVEQKLINENAILDLIANNTPIKKVFNHIIENYEALKPAFFASISLLNHEGTHLNLIAAPRLPKAYNSAVEHLQIGLNIGSCGTAAFIKKPVIVSDISTDKLWKDYKELALQHNLKSCWSIPILSEENSVLGTFAIYSKTIKAPSLEDIKELTSAVSLAKMAIVKFNIIAEVKKKDEAYRSLINQANDAILTFTFDGVIYDFNKATHEILGFTKEEFSTLKLQDIIVGDIIESTELHNRILSGESVVFERQFICKNKSLVDIEISAKIQKDGKVLSIGRNVTERKKAEIKLLESEYNLRQSQIVANIGSYTVDLKNRTWESSDILDKILGIDHSFVKTIESWIDLIHPNEKEEVLNYFDSCICNNKRFNKEYRVLKFDTKEEIWTHGVGELFFDDDGIPIKMIGTMQNITNQKNIEINLLQREFELRQSQIVANIGSYSLDLNTGIWDSSEVLDNIFGINENFLKDVENWISLIHPDDRELMKNHLENDVIKNHEKFNKEYRLLNLKNKKEIWVHGIGELIYDSTGNPIKMIGTIQDITLRKRAEVKLLESEYNLRQSQKIANIGSFSFDVDTKTWKCSEILDNIYGFKSDTIKTVDTWVDIIHPEDKKEVLDHYKTNVLEQKKKFNKEYRIIRNNDHKVLWVHGFGELIEDSEGNPLKVIGTTQDINDRKLAELKLQENERSLLVAQKIAKIGSFNLDLKKQKTRTSNTFNQIIGLDPKVEVTVDVWKNIVHPEDKVFIKETVLESIKLKKQFSLEYRVIVKNKSREQLKWIHGIGDVIFENGEAISFYGTIQDITERKKTELELKVANEFTDNLVMSMQEGLLTVDLEGTILKVNDSLCKILGYSEQELIGMELPYPFAKAEDYENMLKIKDEVAKGNAPSFKLEFVRKDGSTFIASFLTGLIKNDNGVVIAIFATIKDVSEEEKVKMALQEVALKSAQKKDVILKLAGLVGVDYKNALKTITKEASKTLNVARVSIWSFNADKTELHCEHLYDVRYKSHLEGFVLRKVDNPDYFEALSKYKSLRITDALTNKITAKFAENYLIPNHIESLLDVFVNSTNGSYGILCFEHVGEPRAWDANEQEFATSIASTVSLMIESRERKIAENRTILTNKKLTEVNKELNTLKKQLEQENVYLRHELDLVFNYEEMVYGSEAFSNVLNEVEKVATTNATVLLLGESGTGKELLARAIHNTSLRNKKPLIKVNCSAIPRELLESELFGHKKGSFSGAVTNKIGKFELADGGTLFLDEIGELPLDMQPKILRFLQEGEIEVVGGLASKKLDVRVIAATNRNLKEEIEKKQFREDLFFRLNVFPIIVPPLRKRKDDIPLLVEHFVDKFNKAYDKKIKYIPEDAMNQLKDYHWPGNIRELENLIERALILSESTTLLIPGFETTSQKTKQLSNSKDSSLNAIQRNHILQVLEECNWKISGPKGASVVLDIKPSTLRDKMNKLGILKPIKK</sequence>
<feature type="modified residue" description="4-aspartylphosphate" evidence="9">
    <location>
        <position position="52"/>
    </location>
</feature>
<feature type="domain" description="PAS" evidence="13">
    <location>
        <begin position="342"/>
        <end position="384"/>
    </location>
</feature>
<dbReference type="Gene3D" id="3.30.450.20">
    <property type="entry name" value="PAS domain"/>
    <property type="match status" value="6"/>
</dbReference>
<keyword evidence="7" id="KW-0010">Activator</keyword>
<evidence type="ECO:0000313" key="16">
    <source>
        <dbReference type="Proteomes" id="UP000199321"/>
    </source>
</evidence>
<keyword evidence="10" id="KW-0175">Coiled coil</keyword>
<dbReference type="InterPro" id="IPR011006">
    <property type="entry name" value="CheY-like_superfamily"/>
</dbReference>
<dbReference type="PROSITE" id="PS50112">
    <property type="entry name" value="PAS"/>
    <property type="match status" value="2"/>
</dbReference>
<dbReference type="RefSeq" id="WP_139149418.1">
    <property type="nucleotide sequence ID" value="NZ_BMWO01000004.1"/>
</dbReference>
<dbReference type="OrthoDB" id="5401077at2"/>
<dbReference type="Gene3D" id="3.40.50.300">
    <property type="entry name" value="P-loop containing nucleotide triphosphate hydrolases"/>
    <property type="match status" value="1"/>
</dbReference>
<reference evidence="15 16" key="1">
    <citation type="submission" date="2016-10" db="EMBL/GenBank/DDBJ databases">
        <authorList>
            <person name="de Groot N.N."/>
        </authorList>
    </citation>
    <scope>NUCLEOTIDE SEQUENCE [LARGE SCALE GENOMIC DNA]</scope>
    <source>
        <strain evidence="15 16">DSM 16195</strain>
    </source>
</reference>
<dbReference type="SUPFAM" id="SSF52172">
    <property type="entry name" value="CheY-like"/>
    <property type="match status" value="1"/>
</dbReference>
<dbReference type="InterPro" id="IPR013655">
    <property type="entry name" value="PAS_fold_3"/>
</dbReference>
<keyword evidence="6" id="KW-0238">DNA-binding</keyword>
<dbReference type="InterPro" id="IPR025943">
    <property type="entry name" value="Sigma_54_int_dom_ATP-bd_2"/>
</dbReference>
<feature type="domain" description="PAS" evidence="13">
    <location>
        <begin position="976"/>
        <end position="1047"/>
    </location>
</feature>
<dbReference type="InterPro" id="IPR003593">
    <property type="entry name" value="AAA+_ATPase"/>
</dbReference>
<dbReference type="Gene3D" id="1.10.10.60">
    <property type="entry name" value="Homeodomain-like"/>
    <property type="match status" value="1"/>
</dbReference>
<dbReference type="PROSITE" id="PS50045">
    <property type="entry name" value="SIGMA54_INTERACT_4"/>
    <property type="match status" value="1"/>
</dbReference>
<dbReference type="InterPro" id="IPR001610">
    <property type="entry name" value="PAC"/>
</dbReference>
<feature type="domain" description="PAC" evidence="14">
    <location>
        <begin position="793"/>
        <end position="846"/>
    </location>
</feature>
<dbReference type="InterPro" id="IPR003018">
    <property type="entry name" value="GAF"/>
</dbReference>
<dbReference type="SMART" id="SM00065">
    <property type="entry name" value="GAF"/>
    <property type="match status" value="2"/>
</dbReference>
<dbReference type="InterPro" id="IPR025944">
    <property type="entry name" value="Sigma_54_int_dom_CS"/>
</dbReference>
<dbReference type="CDD" id="cd00130">
    <property type="entry name" value="PAS"/>
    <property type="match status" value="5"/>
</dbReference>
<dbReference type="Pfam" id="PF25601">
    <property type="entry name" value="AAA_lid_14"/>
    <property type="match status" value="1"/>
</dbReference>
<dbReference type="InterPro" id="IPR058031">
    <property type="entry name" value="AAA_lid_NorR"/>
</dbReference>
<evidence type="ECO:0000313" key="15">
    <source>
        <dbReference type="EMBL" id="SDF02373.1"/>
    </source>
</evidence>
<dbReference type="PANTHER" id="PTHR32071">
    <property type="entry name" value="TRANSCRIPTIONAL REGULATORY PROTEIN"/>
    <property type="match status" value="1"/>
</dbReference>
<keyword evidence="9" id="KW-0597">Phosphoprotein</keyword>
<keyword evidence="3" id="KW-0418">Kinase</keyword>
<dbReference type="NCBIfam" id="TIGR00229">
    <property type="entry name" value="sensory_box"/>
    <property type="match status" value="5"/>
</dbReference>
<gene>
    <name evidence="15" type="ORF">SAMN05421855_104217</name>
</gene>
<evidence type="ECO:0000256" key="2">
    <source>
        <dbReference type="ARBA" id="ARBA00022741"/>
    </source>
</evidence>
<dbReference type="PROSITE" id="PS00688">
    <property type="entry name" value="SIGMA54_INTERACT_3"/>
    <property type="match status" value="1"/>
</dbReference>
<dbReference type="Pfam" id="PF13426">
    <property type="entry name" value="PAS_9"/>
    <property type="match status" value="2"/>
</dbReference>
<dbReference type="CDD" id="cd00009">
    <property type="entry name" value="AAA"/>
    <property type="match status" value="1"/>
</dbReference>
<dbReference type="Pfam" id="PF13185">
    <property type="entry name" value="GAF_2"/>
    <property type="match status" value="1"/>
</dbReference>
<evidence type="ECO:0000256" key="6">
    <source>
        <dbReference type="ARBA" id="ARBA00023125"/>
    </source>
</evidence>
<evidence type="ECO:0000259" key="12">
    <source>
        <dbReference type="PROSITE" id="PS50110"/>
    </source>
</evidence>
<dbReference type="Pfam" id="PF00072">
    <property type="entry name" value="Response_reg"/>
    <property type="match status" value="1"/>
</dbReference>
<feature type="domain" description="PAC" evidence="14">
    <location>
        <begin position="921"/>
        <end position="975"/>
    </location>
</feature>
<dbReference type="GO" id="GO:0016301">
    <property type="term" value="F:kinase activity"/>
    <property type="evidence" value="ECO:0007669"/>
    <property type="project" value="UniProtKB-KW"/>
</dbReference>
<evidence type="ECO:0000259" key="11">
    <source>
        <dbReference type="PROSITE" id="PS50045"/>
    </source>
</evidence>
<proteinExistence type="predicted"/>
<keyword evidence="5" id="KW-0805">Transcription regulation</keyword>
<dbReference type="SMART" id="SM00448">
    <property type="entry name" value="REC"/>
    <property type="match status" value="1"/>
</dbReference>
<dbReference type="PROSITE" id="PS50113">
    <property type="entry name" value="PAC"/>
    <property type="match status" value="5"/>
</dbReference>
<dbReference type="Gene3D" id="1.10.8.60">
    <property type="match status" value="1"/>
</dbReference>
<keyword evidence="2" id="KW-0547">Nucleotide-binding</keyword>
<dbReference type="STRING" id="227084.SAMN05421855_104217"/>
<dbReference type="Pfam" id="PF01590">
    <property type="entry name" value="GAF"/>
    <property type="match status" value="1"/>
</dbReference>
<evidence type="ECO:0000256" key="10">
    <source>
        <dbReference type="SAM" id="Coils"/>
    </source>
</evidence>
<feature type="coiled-coil region" evidence="10">
    <location>
        <begin position="1281"/>
        <end position="1308"/>
    </location>
</feature>
<dbReference type="InterPro" id="IPR035965">
    <property type="entry name" value="PAS-like_dom_sf"/>
</dbReference>
<feature type="domain" description="Sigma-54 factor interaction" evidence="11">
    <location>
        <begin position="1318"/>
        <end position="1547"/>
    </location>
</feature>
<evidence type="ECO:0000256" key="9">
    <source>
        <dbReference type="PROSITE-ProRule" id="PRU00169"/>
    </source>
</evidence>
<evidence type="ECO:0000256" key="1">
    <source>
        <dbReference type="ARBA" id="ARBA00022679"/>
    </source>
</evidence>
<keyword evidence="1" id="KW-0808">Transferase</keyword>
<dbReference type="PROSITE" id="PS00675">
    <property type="entry name" value="SIGMA54_INTERACT_1"/>
    <property type="match status" value="1"/>
</dbReference>
<evidence type="ECO:0000256" key="3">
    <source>
        <dbReference type="ARBA" id="ARBA00022777"/>
    </source>
</evidence>
<dbReference type="GO" id="GO:0006355">
    <property type="term" value="P:regulation of DNA-templated transcription"/>
    <property type="evidence" value="ECO:0007669"/>
    <property type="project" value="InterPro"/>
</dbReference>
<dbReference type="PROSITE" id="PS00676">
    <property type="entry name" value="SIGMA54_INTERACT_2"/>
    <property type="match status" value="1"/>
</dbReference>
<evidence type="ECO:0000256" key="8">
    <source>
        <dbReference type="ARBA" id="ARBA00023163"/>
    </source>
</evidence>
<dbReference type="Gene3D" id="3.30.450.40">
    <property type="match status" value="2"/>
</dbReference>
<keyword evidence="8" id="KW-0804">Transcription</keyword>
<dbReference type="SMART" id="SM00382">
    <property type="entry name" value="AAA"/>
    <property type="match status" value="1"/>
</dbReference>
<dbReference type="GO" id="GO:0000160">
    <property type="term" value="P:phosphorelay signal transduction system"/>
    <property type="evidence" value="ECO:0007669"/>
    <property type="project" value="InterPro"/>
</dbReference>
<evidence type="ECO:0000256" key="5">
    <source>
        <dbReference type="ARBA" id="ARBA00023015"/>
    </source>
</evidence>
<feature type="domain" description="Response regulatory" evidence="12">
    <location>
        <begin position="3"/>
        <end position="120"/>
    </location>
</feature>
<dbReference type="SUPFAM" id="SSF55785">
    <property type="entry name" value="PYP-like sensor domain (PAS domain)"/>
    <property type="match status" value="6"/>
</dbReference>
<evidence type="ECO:0000256" key="7">
    <source>
        <dbReference type="ARBA" id="ARBA00023159"/>
    </source>
</evidence>
<feature type="domain" description="PAC" evidence="14">
    <location>
        <begin position="1049"/>
        <end position="1101"/>
    </location>
</feature>
<dbReference type="SMART" id="SM00086">
    <property type="entry name" value="PAC"/>
    <property type="match status" value="6"/>
</dbReference>
<dbReference type="EMBL" id="FNBA01000004">
    <property type="protein sequence ID" value="SDF02373.1"/>
    <property type="molecule type" value="Genomic_DNA"/>
</dbReference>
<dbReference type="GO" id="GO:0003677">
    <property type="term" value="F:DNA binding"/>
    <property type="evidence" value="ECO:0007669"/>
    <property type="project" value="UniProtKB-KW"/>
</dbReference>
<protein>
    <submittedName>
        <fullName evidence="15">PAS domain S-box-containing protein</fullName>
    </submittedName>
</protein>
<feature type="domain" description="PAC" evidence="14">
    <location>
        <begin position="664"/>
        <end position="717"/>
    </location>
</feature>
<dbReference type="InterPro" id="IPR027417">
    <property type="entry name" value="P-loop_NTPase"/>
</dbReference>
<evidence type="ECO:0000259" key="14">
    <source>
        <dbReference type="PROSITE" id="PS50113"/>
    </source>
</evidence>
<dbReference type="SUPFAM" id="SSF52540">
    <property type="entry name" value="P-loop containing nucleoside triphosphate hydrolases"/>
    <property type="match status" value="1"/>
</dbReference>
<dbReference type="GO" id="GO:0005524">
    <property type="term" value="F:ATP binding"/>
    <property type="evidence" value="ECO:0007669"/>
    <property type="project" value="UniProtKB-KW"/>
</dbReference>
<dbReference type="InterPro" id="IPR025662">
    <property type="entry name" value="Sigma_54_int_dom_ATP-bd_1"/>
</dbReference>
<dbReference type="FunFam" id="3.40.50.300:FF:000006">
    <property type="entry name" value="DNA-binding transcriptional regulator NtrC"/>
    <property type="match status" value="1"/>
</dbReference>
<dbReference type="SUPFAM" id="SSF55781">
    <property type="entry name" value="GAF domain-like"/>
    <property type="match status" value="2"/>
</dbReference>